<dbReference type="EMBL" id="FZOY01000005">
    <property type="protein sequence ID" value="SNT00773.1"/>
    <property type="molecule type" value="Genomic_DNA"/>
</dbReference>
<protein>
    <submittedName>
        <fullName evidence="3">Uncharacterized protein</fullName>
    </submittedName>
</protein>
<dbReference type="RefSeq" id="WP_176442879.1">
    <property type="nucleotide sequence ID" value="NZ_FZOY01000005.1"/>
</dbReference>
<dbReference type="Proteomes" id="UP000198426">
    <property type="component" value="Unassembled WGS sequence"/>
</dbReference>
<accession>A0A239J689</accession>
<feature type="region of interest" description="Disordered" evidence="1">
    <location>
        <begin position="237"/>
        <end position="279"/>
    </location>
</feature>
<evidence type="ECO:0000313" key="4">
    <source>
        <dbReference type="Proteomes" id="UP000198426"/>
    </source>
</evidence>
<evidence type="ECO:0000256" key="1">
    <source>
        <dbReference type="SAM" id="MobiDB-lite"/>
    </source>
</evidence>
<proteinExistence type="predicted"/>
<feature type="signal peptide" evidence="2">
    <location>
        <begin position="1"/>
        <end position="25"/>
    </location>
</feature>
<name>A0A239J689_9RHOB</name>
<sequence>MKLWKAHRIAGLAVALAAAAPAAHAQSGVQVPEGCEGFLTVQMKGCGVSHYWRCEADPDQNTWEAHYTFDGLFSVSVYSPEFQWLDSRYFQDGRREFLVEDGPDPASLSNLMDTGTDSYAFVMRETGPDGVRDIVHQGTDSLTGREVVIDGVTLLETEFTATALDALSGEEEYAVFGNQYVLPEERLFFLGPDTFVQGMEEQENDFSPVRFIRPGEPGFEDMMPRFECEATEEILFRPPTEGASTQTAAPRTAGALQNSTDTLLPAPGRKLSQPQRVRE</sequence>
<dbReference type="AlphaFoldDB" id="A0A239J689"/>
<gene>
    <name evidence="3" type="ORF">SAMN05421757_105100</name>
</gene>
<keyword evidence="2" id="KW-0732">Signal</keyword>
<evidence type="ECO:0000313" key="3">
    <source>
        <dbReference type="EMBL" id="SNT00773.1"/>
    </source>
</evidence>
<feature type="compositionally biased region" description="Polar residues" evidence="1">
    <location>
        <begin position="242"/>
        <end position="262"/>
    </location>
</feature>
<feature type="chain" id="PRO_5013031810" evidence="2">
    <location>
        <begin position="26"/>
        <end position="279"/>
    </location>
</feature>
<evidence type="ECO:0000256" key="2">
    <source>
        <dbReference type="SAM" id="SignalP"/>
    </source>
</evidence>
<keyword evidence="4" id="KW-1185">Reference proteome</keyword>
<reference evidence="3 4" key="1">
    <citation type="submission" date="2017-06" db="EMBL/GenBank/DDBJ databases">
        <authorList>
            <person name="Kim H.J."/>
            <person name="Triplett B.A."/>
        </authorList>
    </citation>
    <scope>NUCLEOTIDE SEQUENCE [LARGE SCALE GENOMIC DNA]</scope>
    <source>
        <strain evidence="3 4">DSM 29339</strain>
    </source>
</reference>
<organism evidence="3 4">
    <name type="scientific">Tropicimonas sediminicola</name>
    <dbReference type="NCBI Taxonomy" id="1031541"/>
    <lineage>
        <taxon>Bacteria</taxon>
        <taxon>Pseudomonadati</taxon>
        <taxon>Pseudomonadota</taxon>
        <taxon>Alphaproteobacteria</taxon>
        <taxon>Rhodobacterales</taxon>
        <taxon>Roseobacteraceae</taxon>
        <taxon>Tropicimonas</taxon>
    </lineage>
</organism>